<name>A0A4U5VBG9_COLLU</name>
<sequence>MSSYSEKTDLTRTRGDFQFNEESSNYDKKPYLVKPSTPFHRFRFHLSEKGNIAVVFNVGTDDINIEETSKFVNDGKYHIVKFTRSGGNATLQVDDLPVIERYPTVQITVELAGNDQNRVKMRWPETEYVEHNYKKNPSDMIGSLDAQDNEQVQSHTMVLTDGKGGNAVDLRWPQAHGVHSQRQTISIISASPGAIMEAALQHRVVHIESM</sequence>
<dbReference type="CDD" id="cd00110">
    <property type="entry name" value="LamG"/>
    <property type="match status" value="1"/>
</dbReference>
<dbReference type="STRING" id="240159.A0A4U5VBG9"/>
<evidence type="ECO:0000313" key="3">
    <source>
        <dbReference type="Proteomes" id="UP000298787"/>
    </source>
</evidence>
<evidence type="ECO:0000259" key="1">
    <source>
        <dbReference type="Pfam" id="PF02210"/>
    </source>
</evidence>
<dbReference type="EMBL" id="CM014094">
    <property type="protein sequence ID" value="TKS85433.1"/>
    <property type="molecule type" value="Genomic_DNA"/>
</dbReference>
<dbReference type="Proteomes" id="UP000298787">
    <property type="component" value="Chromosome 17"/>
</dbReference>
<evidence type="ECO:0000313" key="2">
    <source>
        <dbReference type="EMBL" id="TKS85433.1"/>
    </source>
</evidence>
<dbReference type="Gene3D" id="2.60.120.200">
    <property type="match status" value="1"/>
</dbReference>
<dbReference type="InterPro" id="IPR001791">
    <property type="entry name" value="Laminin_G"/>
</dbReference>
<dbReference type="Pfam" id="PF02210">
    <property type="entry name" value="Laminin_G_2"/>
    <property type="match status" value="1"/>
</dbReference>
<dbReference type="SUPFAM" id="SSF49899">
    <property type="entry name" value="Concanavalin A-like lectins/glucanases"/>
    <property type="match status" value="1"/>
</dbReference>
<dbReference type="AlphaFoldDB" id="A0A4U5VBG9"/>
<protein>
    <submittedName>
        <fullName evidence="2">Neurexin-1a-beta Neurexin</fullName>
    </submittedName>
</protein>
<dbReference type="InterPro" id="IPR013320">
    <property type="entry name" value="ConA-like_dom_sf"/>
</dbReference>
<feature type="domain" description="Laminin G" evidence="1">
    <location>
        <begin position="45"/>
        <end position="104"/>
    </location>
</feature>
<proteinExistence type="predicted"/>
<keyword evidence="3" id="KW-1185">Reference proteome</keyword>
<gene>
    <name evidence="2" type="ORF">D9C73_019909</name>
</gene>
<organism evidence="2 3">
    <name type="scientific">Collichthys lucidus</name>
    <name type="common">Big head croaker</name>
    <name type="synonym">Sciaena lucida</name>
    <dbReference type="NCBI Taxonomy" id="240159"/>
    <lineage>
        <taxon>Eukaryota</taxon>
        <taxon>Metazoa</taxon>
        <taxon>Chordata</taxon>
        <taxon>Craniata</taxon>
        <taxon>Vertebrata</taxon>
        <taxon>Euteleostomi</taxon>
        <taxon>Actinopterygii</taxon>
        <taxon>Neopterygii</taxon>
        <taxon>Teleostei</taxon>
        <taxon>Neoteleostei</taxon>
        <taxon>Acanthomorphata</taxon>
        <taxon>Eupercaria</taxon>
        <taxon>Sciaenidae</taxon>
        <taxon>Collichthys</taxon>
    </lineage>
</organism>
<accession>A0A4U5VBG9</accession>
<reference evidence="2 3" key="1">
    <citation type="submission" date="2019-01" db="EMBL/GenBank/DDBJ databases">
        <title>Genome Assembly of Collichthys lucidus.</title>
        <authorList>
            <person name="Cai M."/>
            <person name="Xiao S."/>
        </authorList>
    </citation>
    <scope>NUCLEOTIDE SEQUENCE [LARGE SCALE GENOMIC DNA]</scope>
    <source>
        <strain evidence="2">JT15FE1705JMU</strain>
        <tissue evidence="2">Muscle</tissue>
    </source>
</reference>